<feature type="transmembrane region" description="Helical" evidence="1">
    <location>
        <begin position="177"/>
        <end position="196"/>
    </location>
</feature>
<keyword evidence="1" id="KW-0812">Transmembrane</keyword>
<dbReference type="RefSeq" id="WP_379594709.1">
    <property type="nucleotide sequence ID" value="NZ_JBHRTN010000004.1"/>
</dbReference>
<dbReference type="PIRSF" id="PIRSF033239">
    <property type="entry name" value="ExoD"/>
    <property type="match status" value="1"/>
</dbReference>
<evidence type="ECO:0000256" key="1">
    <source>
        <dbReference type="SAM" id="Phobius"/>
    </source>
</evidence>
<gene>
    <name evidence="2" type="ORF">ACFOD4_04430</name>
</gene>
<dbReference type="EMBL" id="JBHRTN010000004">
    <property type="protein sequence ID" value="MFC3124299.1"/>
    <property type="molecule type" value="Genomic_DNA"/>
</dbReference>
<evidence type="ECO:0000313" key="2">
    <source>
        <dbReference type="EMBL" id="MFC3124299.1"/>
    </source>
</evidence>
<protein>
    <submittedName>
        <fullName evidence="2">Exopolysaccharide biosynthesis protein</fullName>
    </submittedName>
</protein>
<name>A0ABV7FY34_9PROT</name>
<dbReference type="Proteomes" id="UP001595593">
    <property type="component" value="Unassembled WGS sequence"/>
</dbReference>
<keyword evidence="1" id="KW-1133">Transmembrane helix</keyword>
<keyword evidence="1" id="KW-0472">Membrane</keyword>
<dbReference type="PANTHER" id="PTHR41795">
    <property type="entry name" value="EXOPOLYSACCHARIDE SYNTHESIS PROTEIN"/>
    <property type="match status" value="1"/>
</dbReference>
<proteinExistence type="predicted"/>
<dbReference type="InterPro" id="IPR010331">
    <property type="entry name" value="ExoD"/>
</dbReference>
<feature type="transmembrane region" description="Helical" evidence="1">
    <location>
        <begin position="60"/>
        <end position="78"/>
    </location>
</feature>
<comment type="caution">
    <text evidence="2">The sequence shown here is derived from an EMBL/GenBank/DDBJ whole genome shotgun (WGS) entry which is preliminary data.</text>
</comment>
<keyword evidence="3" id="KW-1185">Reference proteome</keyword>
<feature type="transmembrane region" description="Helical" evidence="1">
    <location>
        <begin position="129"/>
        <end position="146"/>
    </location>
</feature>
<accession>A0ABV7FY34</accession>
<reference evidence="3" key="1">
    <citation type="journal article" date="2019" name="Int. J. Syst. Evol. Microbiol.">
        <title>The Global Catalogue of Microorganisms (GCM) 10K type strain sequencing project: providing services to taxonomists for standard genome sequencing and annotation.</title>
        <authorList>
            <consortium name="The Broad Institute Genomics Platform"/>
            <consortium name="The Broad Institute Genome Sequencing Center for Infectious Disease"/>
            <person name="Wu L."/>
            <person name="Ma J."/>
        </authorList>
    </citation>
    <scope>NUCLEOTIDE SEQUENCE [LARGE SCALE GENOMIC DNA]</scope>
    <source>
        <strain evidence="3">KCTC 52094</strain>
    </source>
</reference>
<dbReference type="Pfam" id="PF06055">
    <property type="entry name" value="ExoD"/>
    <property type="match status" value="1"/>
</dbReference>
<sequence>MAEGKPEGLQDILRRLEQAGEERDWVSVGDMQAAMGERSYGPFLLVPAVVEMSPVGGVPGVPTVLAAMIVIFAAQMMLGRRRFWMPRLLRERSVRGGRLRRAAGAMRPLGRWTDRVFHGRLRGLVRWPAVRVAAGLCILLCLTVPLLELIPFASTVPMAAIALFGLAMLVKDGLLMLLTGVLALAALGLGVGWLGGWL</sequence>
<evidence type="ECO:0000313" key="3">
    <source>
        <dbReference type="Proteomes" id="UP001595593"/>
    </source>
</evidence>
<dbReference type="PANTHER" id="PTHR41795:SF1">
    <property type="entry name" value="EXOPOLYSACCHARIDE SYNTHESIS PROTEIN"/>
    <property type="match status" value="1"/>
</dbReference>
<organism evidence="2 3">
    <name type="scientific">Teichococcus globiformis</name>
    <dbReference type="NCBI Taxonomy" id="2307229"/>
    <lineage>
        <taxon>Bacteria</taxon>
        <taxon>Pseudomonadati</taxon>
        <taxon>Pseudomonadota</taxon>
        <taxon>Alphaproteobacteria</taxon>
        <taxon>Acetobacterales</taxon>
        <taxon>Roseomonadaceae</taxon>
        <taxon>Roseomonas</taxon>
    </lineage>
</organism>